<gene>
    <name evidence="3" type="ORF">PV05_10502</name>
</gene>
<feature type="compositionally biased region" description="Basic and acidic residues" evidence="2">
    <location>
        <begin position="57"/>
        <end position="66"/>
    </location>
</feature>
<organism evidence="3 4">
    <name type="scientific">Exophiala xenobiotica</name>
    <dbReference type="NCBI Taxonomy" id="348802"/>
    <lineage>
        <taxon>Eukaryota</taxon>
        <taxon>Fungi</taxon>
        <taxon>Dikarya</taxon>
        <taxon>Ascomycota</taxon>
        <taxon>Pezizomycotina</taxon>
        <taxon>Eurotiomycetes</taxon>
        <taxon>Chaetothyriomycetidae</taxon>
        <taxon>Chaetothyriales</taxon>
        <taxon>Herpotrichiellaceae</taxon>
        <taxon>Exophiala</taxon>
    </lineage>
</organism>
<evidence type="ECO:0000256" key="2">
    <source>
        <dbReference type="SAM" id="MobiDB-lite"/>
    </source>
</evidence>
<dbReference type="OrthoDB" id="4138659at2759"/>
<feature type="region of interest" description="Disordered" evidence="2">
    <location>
        <begin position="57"/>
        <end position="76"/>
    </location>
</feature>
<sequence>MWEKISSLFQHRDSGERQSHHSRRRRQSDPLGNLSELSVPPPVENRSDSKFYRHHSLEENLRRNEQGEENEFEDDGGDVIVHHHDLEDNLELAKELSKELRKQSQELRRLSTEHERFTRTEDRGRDLKVAEVTNLEEKR</sequence>
<feature type="compositionally biased region" description="Acidic residues" evidence="2">
    <location>
        <begin position="67"/>
        <end position="76"/>
    </location>
</feature>
<evidence type="ECO:0000256" key="1">
    <source>
        <dbReference type="SAM" id="Coils"/>
    </source>
</evidence>
<evidence type="ECO:0000313" key="4">
    <source>
        <dbReference type="Proteomes" id="UP000054342"/>
    </source>
</evidence>
<keyword evidence="4" id="KW-1185">Reference proteome</keyword>
<dbReference type="AlphaFoldDB" id="A0A0D2BHP6"/>
<protein>
    <submittedName>
        <fullName evidence="3">Uncharacterized protein</fullName>
    </submittedName>
</protein>
<dbReference type="GeneID" id="25332410"/>
<keyword evidence="1" id="KW-0175">Coiled coil</keyword>
<dbReference type="HOGENOM" id="CLU_157387_0_0_1"/>
<dbReference type="EMBL" id="KN847322">
    <property type="protein sequence ID" value="KIW51816.1"/>
    <property type="molecule type" value="Genomic_DNA"/>
</dbReference>
<evidence type="ECO:0000313" key="3">
    <source>
        <dbReference type="EMBL" id="KIW51816.1"/>
    </source>
</evidence>
<accession>A0A0D2BHP6</accession>
<feature type="region of interest" description="Disordered" evidence="2">
    <location>
        <begin position="1"/>
        <end position="52"/>
    </location>
</feature>
<feature type="compositionally biased region" description="Basic and acidic residues" evidence="2">
    <location>
        <begin position="10"/>
        <end position="19"/>
    </location>
</feature>
<feature type="coiled-coil region" evidence="1">
    <location>
        <begin position="83"/>
        <end position="120"/>
    </location>
</feature>
<dbReference type="Proteomes" id="UP000054342">
    <property type="component" value="Unassembled WGS sequence"/>
</dbReference>
<dbReference type="RefSeq" id="XP_013312400.1">
    <property type="nucleotide sequence ID" value="XM_013456946.1"/>
</dbReference>
<reference evidence="3 4" key="1">
    <citation type="submission" date="2015-01" db="EMBL/GenBank/DDBJ databases">
        <title>The Genome Sequence of Exophiala xenobiotica CBS118157.</title>
        <authorList>
            <consortium name="The Broad Institute Genomics Platform"/>
            <person name="Cuomo C."/>
            <person name="de Hoog S."/>
            <person name="Gorbushina A."/>
            <person name="Stielow B."/>
            <person name="Teixiera M."/>
            <person name="Abouelleil A."/>
            <person name="Chapman S.B."/>
            <person name="Priest M."/>
            <person name="Young S.K."/>
            <person name="Wortman J."/>
            <person name="Nusbaum C."/>
            <person name="Birren B."/>
        </authorList>
    </citation>
    <scope>NUCLEOTIDE SEQUENCE [LARGE SCALE GENOMIC DNA]</scope>
    <source>
        <strain evidence="3 4">CBS 118157</strain>
    </source>
</reference>
<proteinExistence type="predicted"/>
<name>A0A0D2BHP6_9EURO</name>